<dbReference type="Proteomes" id="UP000316759">
    <property type="component" value="Unassembled WGS sequence"/>
</dbReference>
<dbReference type="EMBL" id="SUNJ01006867">
    <property type="protein sequence ID" value="TPP62410.1"/>
    <property type="molecule type" value="Genomic_DNA"/>
</dbReference>
<sequence length="118" mass="13627">MRLSVHINKNIGSSNNTNNSSSNIPHRIMLTEYNQRTKTTETTNSINVRRRVLIPINNTKHCTRAIEHYFELIQQSNRNDHMIILSTLSGRAHTALLRLASHRSPHGRYTNPDRSEIE</sequence>
<organism evidence="2 3">
    <name type="scientific">Fasciola gigantica</name>
    <name type="common">Giant liver fluke</name>
    <dbReference type="NCBI Taxonomy" id="46835"/>
    <lineage>
        <taxon>Eukaryota</taxon>
        <taxon>Metazoa</taxon>
        <taxon>Spiralia</taxon>
        <taxon>Lophotrochozoa</taxon>
        <taxon>Platyhelminthes</taxon>
        <taxon>Trematoda</taxon>
        <taxon>Digenea</taxon>
        <taxon>Plagiorchiida</taxon>
        <taxon>Echinostomata</taxon>
        <taxon>Echinostomatoidea</taxon>
        <taxon>Fasciolidae</taxon>
        <taxon>Fasciola</taxon>
    </lineage>
</organism>
<gene>
    <name evidence="2" type="ORF">FGIG_12106</name>
</gene>
<feature type="compositionally biased region" description="Low complexity" evidence="1">
    <location>
        <begin position="7"/>
        <end position="24"/>
    </location>
</feature>
<evidence type="ECO:0000256" key="1">
    <source>
        <dbReference type="SAM" id="MobiDB-lite"/>
    </source>
</evidence>
<evidence type="ECO:0000313" key="2">
    <source>
        <dbReference type="EMBL" id="TPP62410.1"/>
    </source>
</evidence>
<feature type="region of interest" description="Disordered" evidence="1">
    <location>
        <begin position="1"/>
        <end position="25"/>
    </location>
</feature>
<accession>A0A504YXY7</accession>
<keyword evidence="3" id="KW-1185">Reference proteome</keyword>
<comment type="caution">
    <text evidence="2">The sequence shown here is derived from an EMBL/GenBank/DDBJ whole genome shotgun (WGS) entry which is preliminary data.</text>
</comment>
<evidence type="ECO:0000313" key="3">
    <source>
        <dbReference type="Proteomes" id="UP000316759"/>
    </source>
</evidence>
<protein>
    <submittedName>
        <fullName evidence="2">Uncharacterized protein</fullName>
    </submittedName>
</protein>
<proteinExistence type="predicted"/>
<name>A0A504YXY7_FASGI</name>
<dbReference type="AlphaFoldDB" id="A0A504YXY7"/>
<reference evidence="2 3" key="1">
    <citation type="submission" date="2019-04" db="EMBL/GenBank/DDBJ databases">
        <title>Annotation for the trematode Fasciola gigantica.</title>
        <authorList>
            <person name="Choi Y.-J."/>
        </authorList>
    </citation>
    <scope>NUCLEOTIDE SEQUENCE [LARGE SCALE GENOMIC DNA]</scope>
    <source>
        <strain evidence="2">Uganda_cow_1</strain>
    </source>
</reference>